<keyword evidence="1" id="KW-1133">Transmembrane helix</keyword>
<organism evidence="2 3">
    <name type="scientific">Psophocarpus tetragonolobus</name>
    <name type="common">Winged bean</name>
    <name type="synonym">Dolichos tetragonolobus</name>
    <dbReference type="NCBI Taxonomy" id="3891"/>
    <lineage>
        <taxon>Eukaryota</taxon>
        <taxon>Viridiplantae</taxon>
        <taxon>Streptophyta</taxon>
        <taxon>Embryophyta</taxon>
        <taxon>Tracheophyta</taxon>
        <taxon>Spermatophyta</taxon>
        <taxon>Magnoliopsida</taxon>
        <taxon>eudicotyledons</taxon>
        <taxon>Gunneridae</taxon>
        <taxon>Pentapetalae</taxon>
        <taxon>rosids</taxon>
        <taxon>fabids</taxon>
        <taxon>Fabales</taxon>
        <taxon>Fabaceae</taxon>
        <taxon>Papilionoideae</taxon>
        <taxon>50 kb inversion clade</taxon>
        <taxon>NPAAA clade</taxon>
        <taxon>indigoferoid/millettioid clade</taxon>
        <taxon>Phaseoleae</taxon>
        <taxon>Psophocarpus</taxon>
    </lineage>
</organism>
<evidence type="ECO:0000256" key="1">
    <source>
        <dbReference type="SAM" id="Phobius"/>
    </source>
</evidence>
<reference evidence="2 3" key="1">
    <citation type="submission" date="2024-01" db="EMBL/GenBank/DDBJ databases">
        <title>The genomes of 5 underutilized Papilionoideae crops provide insights into root nodulation and disease resistanc.</title>
        <authorList>
            <person name="Jiang F."/>
        </authorList>
    </citation>
    <scope>NUCLEOTIDE SEQUENCE [LARGE SCALE GENOMIC DNA]</scope>
    <source>
        <strain evidence="2">DUOXIRENSHENG_FW03</strain>
        <tissue evidence="2">Leaves</tissue>
    </source>
</reference>
<dbReference type="Proteomes" id="UP001386955">
    <property type="component" value="Unassembled WGS sequence"/>
</dbReference>
<gene>
    <name evidence="2" type="ORF">VNO78_20255</name>
</gene>
<keyword evidence="1" id="KW-0812">Transmembrane</keyword>
<dbReference type="EMBL" id="JAYMYS010000005">
    <property type="protein sequence ID" value="KAK7391832.1"/>
    <property type="molecule type" value="Genomic_DNA"/>
</dbReference>
<keyword evidence="3" id="KW-1185">Reference proteome</keyword>
<evidence type="ECO:0000313" key="3">
    <source>
        <dbReference type="Proteomes" id="UP001386955"/>
    </source>
</evidence>
<evidence type="ECO:0000313" key="2">
    <source>
        <dbReference type="EMBL" id="KAK7391832.1"/>
    </source>
</evidence>
<protein>
    <submittedName>
        <fullName evidence="2">Uncharacterized protein</fullName>
    </submittedName>
</protein>
<dbReference type="AlphaFoldDB" id="A0AAN9S9H2"/>
<name>A0AAN9S9H2_PSOTE</name>
<sequence length="276" mass="31420">MLNHPPLGVCLAPWHSQLCMSAQRSLFGHSALIIFWVYIFVSKSGAKKYMTPVQKRQYASGVNSPDLGLIAQTMNPHNLPILTEVVNSQRLYLRGVHVTFDGEYINALLGTTLQLHHGRLLEFTAQLNNIEVITKQGMSINIDGYISTEIHTSVAPFAFVLLLKVLSLPIISQTKELWIQHHHLLDLPDKDRDQLLQLISLKKDLTLLFRWEGISATASNDDDEDEEQQIRRAEDASMHDKDKEDWLHDLFASKTHCSFDFIAFLLVSFILFPCMI</sequence>
<proteinExistence type="predicted"/>
<feature type="transmembrane region" description="Helical" evidence="1">
    <location>
        <begin position="26"/>
        <end position="46"/>
    </location>
</feature>
<accession>A0AAN9S9H2</accession>
<keyword evidence="1" id="KW-0472">Membrane</keyword>
<comment type="caution">
    <text evidence="2">The sequence shown here is derived from an EMBL/GenBank/DDBJ whole genome shotgun (WGS) entry which is preliminary data.</text>
</comment>